<comment type="function">
    <text evidence="8">The phosphoenolpyruvate-dependent sugar phosphotransferase system (PTS), a major carbohydrate active -transport system, catalyzes the phosphorylation of incoming sugar substrates concomitant with their translocation across the cell membrane.</text>
</comment>
<feature type="transmembrane region" description="Helical" evidence="9">
    <location>
        <begin position="150"/>
        <end position="170"/>
    </location>
</feature>
<keyword evidence="2 8" id="KW-0813">Transport</keyword>
<evidence type="ECO:0000256" key="2">
    <source>
        <dbReference type="ARBA" id="ARBA00022448"/>
    </source>
</evidence>
<comment type="caution">
    <text evidence="11">The sequence shown here is derived from an EMBL/GenBank/DDBJ whole genome shotgun (WGS) entry which is preliminary data.</text>
</comment>
<evidence type="ECO:0000256" key="3">
    <source>
        <dbReference type="ARBA" id="ARBA00022475"/>
    </source>
</evidence>
<evidence type="ECO:0000256" key="5">
    <source>
        <dbReference type="ARBA" id="ARBA00022692"/>
    </source>
</evidence>
<protein>
    <recommendedName>
        <fullName evidence="8">Permease IIC component</fullName>
    </recommendedName>
</protein>
<name>A0ABU1A7P0_9LACO</name>
<feature type="transmembrane region" description="Helical" evidence="9">
    <location>
        <begin position="297"/>
        <end position="315"/>
    </location>
</feature>
<keyword evidence="4 8" id="KW-0762">Sugar transport</keyword>
<organism evidence="11 12">
    <name type="scientific">Lactiplantibacillus brownii</name>
    <dbReference type="NCBI Taxonomy" id="3069269"/>
    <lineage>
        <taxon>Bacteria</taxon>
        <taxon>Bacillati</taxon>
        <taxon>Bacillota</taxon>
        <taxon>Bacilli</taxon>
        <taxon>Lactobacillales</taxon>
        <taxon>Lactobacillaceae</taxon>
        <taxon>Lactiplantibacillus</taxon>
    </lineage>
</organism>
<dbReference type="InterPro" id="IPR003352">
    <property type="entry name" value="PTS_EIIC"/>
</dbReference>
<dbReference type="PROSITE" id="PS51105">
    <property type="entry name" value="PTS_EIIC_TYPE_3"/>
    <property type="match status" value="1"/>
</dbReference>
<feature type="transmembrane region" description="Helical" evidence="9">
    <location>
        <begin position="341"/>
        <end position="368"/>
    </location>
</feature>
<keyword evidence="3 8" id="KW-1003">Cell membrane</keyword>
<dbReference type="RefSeq" id="WP_308702727.1">
    <property type="nucleotide sequence ID" value="NZ_AP027463.1"/>
</dbReference>
<proteinExistence type="predicted"/>
<keyword evidence="12" id="KW-1185">Reference proteome</keyword>
<evidence type="ECO:0000256" key="8">
    <source>
        <dbReference type="PIRNR" id="PIRNR006351"/>
    </source>
</evidence>
<feature type="transmembrane region" description="Helical" evidence="9">
    <location>
        <begin position="233"/>
        <end position="255"/>
    </location>
</feature>
<dbReference type="PANTHER" id="PTHR33989:SF4">
    <property type="entry name" value="PTS SYSTEM N,N'-DIACETYLCHITOBIOSE-SPECIFIC EIIC COMPONENT"/>
    <property type="match status" value="1"/>
</dbReference>
<gene>
    <name evidence="11" type="ORF">RA086_04690</name>
</gene>
<evidence type="ECO:0000313" key="11">
    <source>
        <dbReference type="EMBL" id="MDQ7936939.1"/>
    </source>
</evidence>
<dbReference type="EMBL" id="JAVCWF010000001">
    <property type="protein sequence ID" value="MDQ7936939.1"/>
    <property type="molecule type" value="Genomic_DNA"/>
</dbReference>
<dbReference type="PIRSF" id="PIRSF006351">
    <property type="entry name" value="PTS_EIIC-Cellobiose"/>
    <property type="match status" value="1"/>
</dbReference>
<keyword evidence="6 9" id="KW-1133">Transmembrane helix</keyword>
<dbReference type="Proteomes" id="UP001227831">
    <property type="component" value="Unassembled WGS sequence"/>
</dbReference>
<dbReference type="Pfam" id="PF02378">
    <property type="entry name" value="PTS_EIIC"/>
    <property type="match status" value="1"/>
</dbReference>
<evidence type="ECO:0000256" key="6">
    <source>
        <dbReference type="ARBA" id="ARBA00022989"/>
    </source>
</evidence>
<sequence length="438" mass="48247">MSRIKQVANQLLKWEDWINHQRYFHALRSTLTLLFPFVLIGAFINIFNQAIFQRNGFLNHIYYLSHWLPGFKTMTLYTTLLSLTVNGLIAVVAAFTAANFAVRSLRRDNLLAGLTAALSFCLLNFNYAAFTKNNQTDSAQFLMGNLGSQGIFLALLVGLVTGWLFNHLAFKPHTHQLVETRRHLLSRAKDNWLPMGVSLGGFSVLSYGIGLISKNGLNGLFYSVFRLPFANPGSVLLMIISVTFLSNFFWLIGIIGPIDFSGNSSVSTVQNLEYALQHGSAWGAPNPITLHTVFDSFANVGGPGMTLALVIAILWRSHNQDFRTVAKASWLPSLFNFNQPLLVGLPIMFSPILAVPFLLAPLASLLITWTALKLQLMPPVVYPVGRTMPGFLMGWLGTGGDWRALAVSLVNLAVATVIYLPFVLLENRVVEGGATDAA</sequence>
<evidence type="ECO:0000256" key="1">
    <source>
        <dbReference type="ARBA" id="ARBA00004651"/>
    </source>
</evidence>
<keyword evidence="7 8" id="KW-0472">Membrane</keyword>
<evidence type="ECO:0000256" key="7">
    <source>
        <dbReference type="ARBA" id="ARBA00023136"/>
    </source>
</evidence>
<feature type="transmembrane region" description="Helical" evidence="9">
    <location>
        <begin position="74"/>
        <end position="98"/>
    </location>
</feature>
<dbReference type="InterPro" id="IPR004501">
    <property type="entry name" value="PTS_EIIC_3"/>
</dbReference>
<evidence type="ECO:0000313" key="12">
    <source>
        <dbReference type="Proteomes" id="UP001227831"/>
    </source>
</evidence>
<feature type="transmembrane region" description="Helical" evidence="9">
    <location>
        <begin position="380"/>
        <end position="398"/>
    </location>
</feature>
<feature type="domain" description="PTS EIIC type-3" evidence="10">
    <location>
        <begin position="7"/>
        <end position="422"/>
    </location>
</feature>
<dbReference type="PANTHER" id="PTHR33989">
    <property type="match status" value="1"/>
</dbReference>
<evidence type="ECO:0000256" key="9">
    <source>
        <dbReference type="SAM" id="Phobius"/>
    </source>
</evidence>
<comment type="subcellular location">
    <subcellularLocation>
        <location evidence="1">Cell membrane</location>
        <topology evidence="1">Multi-pass membrane protein</topology>
    </subcellularLocation>
</comment>
<feature type="transmembrane region" description="Helical" evidence="9">
    <location>
        <begin position="31"/>
        <end position="52"/>
    </location>
</feature>
<evidence type="ECO:0000259" key="10">
    <source>
        <dbReference type="PROSITE" id="PS51105"/>
    </source>
</evidence>
<feature type="transmembrane region" description="Helical" evidence="9">
    <location>
        <begin position="404"/>
        <end position="425"/>
    </location>
</feature>
<feature type="transmembrane region" description="Helical" evidence="9">
    <location>
        <begin position="110"/>
        <end position="130"/>
    </location>
</feature>
<accession>A0ABU1A7P0</accession>
<feature type="transmembrane region" description="Helical" evidence="9">
    <location>
        <begin position="191"/>
        <end position="213"/>
    </location>
</feature>
<evidence type="ECO:0000256" key="4">
    <source>
        <dbReference type="ARBA" id="ARBA00022597"/>
    </source>
</evidence>
<reference evidence="11 12" key="1">
    <citation type="journal article" date="2023" name="Int. J. Syst. Evol. Microbiol.">
        <title>Lactiplantibacillus brownii sp. nov., a novel psychrotolerant species isolated from sauerkraut.</title>
        <authorList>
            <person name="Heng Y.C."/>
            <person name="Silvaraju S."/>
            <person name="Lee J.K.Y."/>
            <person name="Kittelmann S."/>
        </authorList>
    </citation>
    <scope>NUCLEOTIDE SEQUENCE [LARGE SCALE GENOMIC DNA]</scope>
    <source>
        <strain evidence="11 12">WILCCON 0030</strain>
    </source>
</reference>
<dbReference type="InterPro" id="IPR051088">
    <property type="entry name" value="PTS_Sugar-EIIC/EIIB"/>
</dbReference>
<dbReference type="InterPro" id="IPR004796">
    <property type="entry name" value="PTS_IIC_cello"/>
</dbReference>
<keyword evidence="5 9" id="KW-0812">Transmembrane</keyword>